<protein>
    <submittedName>
        <fullName evidence="1">Uncharacterized protein</fullName>
    </submittedName>
</protein>
<evidence type="ECO:0000313" key="2">
    <source>
        <dbReference type="Proteomes" id="UP001156881"/>
    </source>
</evidence>
<comment type="caution">
    <text evidence="1">The sequence shown here is derived from an EMBL/GenBank/DDBJ whole genome shotgun (WGS) entry which is preliminary data.</text>
</comment>
<organism evidence="1 2">
    <name type="scientific">Methylobacterium brachythecii</name>
    <dbReference type="NCBI Taxonomy" id="1176177"/>
    <lineage>
        <taxon>Bacteria</taxon>
        <taxon>Pseudomonadati</taxon>
        <taxon>Pseudomonadota</taxon>
        <taxon>Alphaproteobacteria</taxon>
        <taxon>Hyphomicrobiales</taxon>
        <taxon>Methylobacteriaceae</taxon>
        <taxon>Methylobacterium</taxon>
    </lineage>
</organism>
<accession>A0ABQ6DAA6</accession>
<reference evidence="2" key="1">
    <citation type="journal article" date="2019" name="Int. J. Syst. Evol. Microbiol.">
        <title>The Global Catalogue of Microorganisms (GCM) 10K type strain sequencing project: providing services to taxonomists for standard genome sequencing and annotation.</title>
        <authorList>
            <consortium name="The Broad Institute Genomics Platform"/>
            <consortium name="The Broad Institute Genome Sequencing Center for Infectious Disease"/>
            <person name="Wu L."/>
            <person name="Ma J."/>
        </authorList>
    </citation>
    <scope>NUCLEOTIDE SEQUENCE [LARGE SCALE GENOMIC DNA]</scope>
    <source>
        <strain evidence="2">NBRC 107710</strain>
    </source>
</reference>
<dbReference type="EMBL" id="BSPG01000199">
    <property type="protein sequence ID" value="GLS47152.1"/>
    <property type="molecule type" value="Genomic_DNA"/>
</dbReference>
<keyword evidence="2" id="KW-1185">Reference proteome</keyword>
<sequence>MTFKTNLQEKDQSAEIHRATGKMYGAERSNVVRWRRSLDTSLFTDQGTHLVNIWNYSSIIPLKYSIASQFIINFNITLEYIVNE</sequence>
<dbReference type="Proteomes" id="UP001156881">
    <property type="component" value="Unassembled WGS sequence"/>
</dbReference>
<evidence type="ECO:0000313" key="1">
    <source>
        <dbReference type="EMBL" id="GLS47152.1"/>
    </source>
</evidence>
<name>A0ABQ6DAA6_9HYPH</name>
<gene>
    <name evidence="1" type="ORF">GCM10007884_51620</name>
</gene>
<proteinExistence type="predicted"/>